<keyword evidence="6" id="KW-1185">Reference proteome</keyword>
<dbReference type="SUPFAM" id="SSF53822">
    <property type="entry name" value="Periplasmic binding protein-like I"/>
    <property type="match status" value="1"/>
</dbReference>
<feature type="domain" description="Leucine-binding protein" evidence="4">
    <location>
        <begin position="44"/>
        <end position="385"/>
    </location>
</feature>
<keyword evidence="2 3" id="KW-0732">Signal</keyword>
<evidence type="ECO:0000313" key="5">
    <source>
        <dbReference type="EMBL" id="UWP84584.1"/>
    </source>
</evidence>
<dbReference type="InterPro" id="IPR028082">
    <property type="entry name" value="Peripla_BP_I"/>
</dbReference>
<comment type="similarity">
    <text evidence="1">Belongs to the leucine-binding protein family.</text>
</comment>
<dbReference type="Gene3D" id="3.40.50.2300">
    <property type="match status" value="2"/>
</dbReference>
<dbReference type="PROSITE" id="PS51257">
    <property type="entry name" value="PROKAR_LIPOPROTEIN"/>
    <property type="match status" value="1"/>
</dbReference>
<proteinExistence type="inferred from homology"/>
<reference evidence="5" key="1">
    <citation type="submission" date="2021-04" db="EMBL/GenBank/DDBJ databases">
        <authorList>
            <person name="Hartkoorn R.C."/>
            <person name="Beaudoing E."/>
            <person name="Hot D."/>
        </authorList>
    </citation>
    <scope>NUCLEOTIDE SEQUENCE</scope>
    <source>
        <strain evidence="5">NRRL B-16292</strain>
    </source>
</reference>
<feature type="signal peptide" evidence="3">
    <location>
        <begin position="1"/>
        <end position="31"/>
    </location>
</feature>
<evidence type="ECO:0000256" key="1">
    <source>
        <dbReference type="ARBA" id="ARBA00010062"/>
    </source>
</evidence>
<organism evidence="5 6">
    <name type="scientific">Dactylosporangium fulvum</name>
    <dbReference type="NCBI Taxonomy" id="53359"/>
    <lineage>
        <taxon>Bacteria</taxon>
        <taxon>Bacillati</taxon>
        <taxon>Actinomycetota</taxon>
        <taxon>Actinomycetes</taxon>
        <taxon>Micromonosporales</taxon>
        <taxon>Micromonosporaceae</taxon>
        <taxon>Dactylosporangium</taxon>
    </lineage>
</organism>
<feature type="chain" id="PRO_5045936392" evidence="3">
    <location>
        <begin position="32"/>
        <end position="401"/>
    </location>
</feature>
<dbReference type="Proteomes" id="UP001059617">
    <property type="component" value="Chromosome"/>
</dbReference>
<dbReference type="InterPro" id="IPR028081">
    <property type="entry name" value="Leu-bd"/>
</dbReference>
<gene>
    <name evidence="5" type="ORF">Dfulv_10265</name>
</gene>
<dbReference type="PANTHER" id="PTHR30483">
    <property type="entry name" value="LEUCINE-SPECIFIC-BINDING PROTEIN"/>
    <property type="match status" value="1"/>
</dbReference>
<dbReference type="CDD" id="cd20014">
    <property type="entry name" value="PBP1_RPA0668_benzoate-like"/>
    <property type="match status" value="1"/>
</dbReference>
<dbReference type="InterPro" id="IPR051010">
    <property type="entry name" value="BCAA_transport"/>
</dbReference>
<evidence type="ECO:0000313" key="6">
    <source>
        <dbReference type="Proteomes" id="UP001059617"/>
    </source>
</evidence>
<name>A0ABY5W6D5_9ACTN</name>
<evidence type="ECO:0000259" key="4">
    <source>
        <dbReference type="Pfam" id="PF13458"/>
    </source>
</evidence>
<sequence>MSLQRRLTRHWTSAVSAFLAVGLLFGTAACAKDSKADGAGSASTLKIGFLGSLSGTYQAVGTDLRKGFELYLKMHDNKLGGHPIDLKVADEGDGAETAVPAATKLIKDEKVLALTGIVGGGSVAGVAKLLDEAKVPLIGSNGRPDLKDVTRVWTTSFMSSDPGQSIAQYIKDKVNGPVFAIGPDYQGGYDEVGGFTNEFVKIGGKLANSDGKTLWTPFPTTTNFLPYFSQIKSSGAKAVYTFYAGKAAIDFVKQYKQSDIKDVPLYGAFITEGTVLQAEGEAAKDVYTVCNYSPDLDNEENRKFVAAWRQAYPDITPTTYAMASYDAAAVLDRAIAAAGGNVTPETINEQLGKLGQISSPRGQWQFGKNHAPIQKWYLRQVRNDGRALANVLVQDLATVGA</sequence>
<accession>A0ABY5W6D5</accession>
<protein>
    <submittedName>
        <fullName evidence="5">ABC transporter substrate-binding protein</fullName>
    </submittedName>
</protein>
<evidence type="ECO:0000256" key="2">
    <source>
        <dbReference type="ARBA" id="ARBA00022729"/>
    </source>
</evidence>
<dbReference type="PANTHER" id="PTHR30483:SF6">
    <property type="entry name" value="PERIPLASMIC BINDING PROTEIN OF ABC TRANSPORTER FOR NATURAL AMINO ACIDS"/>
    <property type="match status" value="1"/>
</dbReference>
<dbReference type="EMBL" id="CP073720">
    <property type="protein sequence ID" value="UWP84584.1"/>
    <property type="molecule type" value="Genomic_DNA"/>
</dbReference>
<dbReference type="Pfam" id="PF13458">
    <property type="entry name" value="Peripla_BP_6"/>
    <property type="match status" value="1"/>
</dbReference>
<dbReference type="RefSeq" id="WP_259862463.1">
    <property type="nucleotide sequence ID" value="NZ_BAAAST010000102.1"/>
</dbReference>
<evidence type="ECO:0000256" key="3">
    <source>
        <dbReference type="SAM" id="SignalP"/>
    </source>
</evidence>
<reference evidence="5" key="2">
    <citation type="submission" date="2022-09" db="EMBL/GenBank/DDBJ databases">
        <title>Biosynthetic gene clusters of Dactylosporangioum fulvum.</title>
        <authorList>
            <person name="Caradec T."/>
        </authorList>
    </citation>
    <scope>NUCLEOTIDE SEQUENCE</scope>
    <source>
        <strain evidence="5">NRRL B-16292</strain>
    </source>
</reference>